<dbReference type="Proteomes" id="UP000290637">
    <property type="component" value="Chromosome"/>
</dbReference>
<keyword evidence="9" id="KW-1185">Reference proteome</keyword>
<accession>A0A4P6KT99</accession>
<dbReference type="GO" id="GO:0004553">
    <property type="term" value="F:hydrolase activity, hydrolyzing O-glycosyl compounds"/>
    <property type="evidence" value="ECO:0007669"/>
    <property type="project" value="InterPro"/>
</dbReference>
<evidence type="ECO:0000256" key="5">
    <source>
        <dbReference type="PIRSR" id="PIRSR606710-2"/>
    </source>
</evidence>
<dbReference type="OrthoDB" id="9801455at2"/>
<keyword evidence="3 6" id="KW-0326">Glycosidase</keyword>
<feature type="signal peptide" evidence="7">
    <location>
        <begin position="1"/>
        <end position="33"/>
    </location>
</feature>
<organism evidence="8 9">
    <name type="scientific">Pseudoduganella lutea</name>
    <dbReference type="NCBI Taxonomy" id="321985"/>
    <lineage>
        <taxon>Bacteria</taxon>
        <taxon>Pseudomonadati</taxon>
        <taxon>Pseudomonadota</taxon>
        <taxon>Betaproteobacteria</taxon>
        <taxon>Burkholderiales</taxon>
        <taxon>Oxalobacteraceae</taxon>
        <taxon>Telluria group</taxon>
        <taxon>Pseudoduganella</taxon>
    </lineage>
</organism>
<comment type="similarity">
    <text evidence="1 6">Belongs to the glycosyl hydrolase 43 family.</text>
</comment>
<dbReference type="InterPro" id="IPR051795">
    <property type="entry name" value="Glycosyl_Hydrlase_43"/>
</dbReference>
<evidence type="ECO:0000256" key="2">
    <source>
        <dbReference type="ARBA" id="ARBA00022801"/>
    </source>
</evidence>
<gene>
    <name evidence="8" type="ORF">EWM63_01790</name>
</gene>
<dbReference type="GO" id="GO:0005975">
    <property type="term" value="P:carbohydrate metabolic process"/>
    <property type="evidence" value="ECO:0007669"/>
    <property type="project" value="InterPro"/>
</dbReference>
<evidence type="ECO:0000256" key="7">
    <source>
        <dbReference type="SAM" id="SignalP"/>
    </source>
</evidence>
<dbReference type="CDD" id="cd08999">
    <property type="entry name" value="GH43_ABN-like"/>
    <property type="match status" value="1"/>
</dbReference>
<sequence length="336" mass="35224">MNARLRAPGFTLALAGTLLLGACGSGAPAPSTAAGVPVAPAAPATSSLGDFPDPFVLADGGGWYAYATNASGRHVQAAHSTDLRAWKPLPDAMPTLASWVRQDRPDVWAPEVVMLGERYVLYYTAREHASGKQCIGAAVATAPGGPFRDPAGVPLVCQRAEGGTIDASPLAADGRLYLYFKNDGNCCGMPTHLYAQELSADGLALKGAPVPLLRNQRGWEGGVVEAPSMYLHQGRHLLFYSANDYGGSAYAVGYVSCAGPMGPCQAGAEAPLLHSRGNLIGPGHQHLFDAGGQTWIAYHAWEQLAGGAKGDRRFMYIDKLDWVDGAPLVRGPTMVP</sequence>
<reference evidence="8 9" key="1">
    <citation type="submission" date="2019-02" db="EMBL/GenBank/DDBJ databases">
        <title>Draft Genome Sequences of Six Type Strains of the Genus Massilia.</title>
        <authorList>
            <person name="Miess H."/>
            <person name="Frediansyhah A."/>
            <person name="Gross H."/>
        </authorList>
    </citation>
    <scope>NUCLEOTIDE SEQUENCE [LARGE SCALE GENOMIC DNA]</scope>
    <source>
        <strain evidence="8 9">DSM 17473</strain>
    </source>
</reference>
<evidence type="ECO:0000256" key="3">
    <source>
        <dbReference type="ARBA" id="ARBA00023295"/>
    </source>
</evidence>
<feature type="site" description="Important for catalytic activity, responsible for pKa modulation of the active site Glu and correct orientation of both the proton donor and substrate" evidence="5">
    <location>
        <position position="166"/>
    </location>
</feature>
<name>A0A4P6KT99_9BURK</name>
<dbReference type="AlphaFoldDB" id="A0A4P6KT99"/>
<evidence type="ECO:0000256" key="6">
    <source>
        <dbReference type="RuleBase" id="RU361187"/>
    </source>
</evidence>
<dbReference type="KEGG" id="plue:EWM63_01790"/>
<dbReference type="PANTHER" id="PTHR42812:SF5">
    <property type="entry name" value="ENDO-ARABINASE"/>
    <property type="match status" value="1"/>
</dbReference>
<dbReference type="InterPro" id="IPR023296">
    <property type="entry name" value="Glyco_hydro_beta-prop_sf"/>
</dbReference>
<dbReference type="EMBL" id="CP035913">
    <property type="protein sequence ID" value="QBE61884.1"/>
    <property type="molecule type" value="Genomic_DNA"/>
</dbReference>
<evidence type="ECO:0000313" key="9">
    <source>
        <dbReference type="Proteomes" id="UP000290637"/>
    </source>
</evidence>
<dbReference type="SUPFAM" id="SSF75005">
    <property type="entry name" value="Arabinanase/levansucrase/invertase"/>
    <property type="match status" value="1"/>
</dbReference>
<feature type="active site" description="Proton acceptor" evidence="4">
    <location>
        <position position="53"/>
    </location>
</feature>
<dbReference type="PANTHER" id="PTHR42812">
    <property type="entry name" value="BETA-XYLOSIDASE"/>
    <property type="match status" value="1"/>
</dbReference>
<feature type="active site" description="Proton donor" evidence="4">
    <location>
        <position position="225"/>
    </location>
</feature>
<dbReference type="RefSeq" id="WP_130185021.1">
    <property type="nucleotide sequence ID" value="NZ_CP035913.1"/>
</dbReference>
<dbReference type="InterPro" id="IPR006710">
    <property type="entry name" value="Glyco_hydro_43"/>
</dbReference>
<dbReference type="Pfam" id="PF04616">
    <property type="entry name" value="Glyco_hydro_43"/>
    <property type="match status" value="1"/>
</dbReference>
<evidence type="ECO:0000256" key="4">
    <source>
        <dbReference type="PIRSR" id="PIRSR606710-1"/>
    </source>
</evidence>
<feature type="chain" id="PRO_5020639017" evidence="7">
    <location>
        <begin position="34"/>
        <end position="336"/>
    </location>
</feature>
<protein>
    <submittedName>
        <fullName evidence="8">Glycoside hydrolase</fullName>
    </submittedName>
</protein>
<keyword evidence="2 6" id="KW-0378">Hydrolase</keyword>
<dbReference type="PROSITE" id="PS51257">
    <property type="entry name" value="PROKAR_LIPOPROTEIN"/>
    <property type="match status" value="1"/>
</dbReference>
<dbReference type="Gene3D" id="2.115.10.20">
    <property type="entry name" value="Glycosyl hydrolase domain, family 43"/>
    <property type="match status" value="1"/>
</dbReference>
<evidence type="ECO:0000256" key="1">
    <source>
        <dbReference type="ARBA" id="ARBA00009865"/>
    </source>
</evidence>
<keyword evidence="7" id="KW-0732">Signal</keyword>
<proteinExistence type="inferred from homology"/>
<evidence type="ECO:0000313" key="8">
    <source>
        <dbReference type="EMBL" id="QBE61884.1"/>
    </source>
</evidence>